<feature type="transmembrane region" description="Helical" evidence="2">
    <location>
        <begin position="47"/>
        <end position="64"/>
    </location>
</feature>
<evidence type="ECO:0000313" key="5">
    <source>
        <dbReference type="Proteomes" id="UP000321155"/>
    </source>
</evidence>
<evidence type="ECO:0000313" key="4">
    <source>
        <dbReference type="EMBL" id="GEO93311.1"/>
    </source>
</evidence>
<feature type="transmembrane region" description="Helical" evidence="2">
    <location>
        <begin position="70"/>
        <end position="90"/>
    </location>
</feature>
<gene>
    <name evidence="4" type="ORF">KFL01_26170</name>
</gene>
<keyword evidence="5" id="KW-1185">Reference proteome</keyword>
<feature type="region of interest" description="Disordered" evidence="1">
    <location>
        <begin position="207"/>
        <end position="238"/>
    </location>
</feature>
<organism evidence="4 5">
    <name type="scientific">Kocuria flava</name>
    <dbReference type="NCBI Taxonomy" id="446860"/>
    <lineage>
        <taxon>Bacteria</taxon>
        <taxon>Bacillati</taxon>
        <taxon>Actinomycetota</taxon>
        <taxon>Actinomycetes</taxon>
        <taxon>Micrococcales</taxon>
        <taxon>Micrococcaceae</taxon>
        <taxon>Kocuria</taxon>
    </lineage>
</organism>
<dbReference type="InterPro" id="IPR002881">
    <property type="entry name" value="DUF58"/>
</dbReference>
<name>A0ABQ0X6S7_9MICC</name>
<keyword evidence="2" id="KW-1133">Transmembrane helix</keyword>
<evidence type="ECO:0000256" key="1">
    <source>
        <dbReference type="SAM" id="MobiDB-lite"/>
    </source>
</evidence>
<keyword evidence="2" id="KW-0472">Membrane</keyword>
<reference evidence="4 5" key="1">
    <citation type="submission" date="2019-07" db="EMBL/GenBank/DDBJ databases">
        <title>Whole genome shotgun sequence of Kocuria flava NBRC 107626.</title>
        <authorList>
            <person name="Hosoyama A."/>
            <person name="Uohara A."/>
            <person name="Ohji S."/>
            <person name="Ichikawa N."/>
        </authorList>
    </citation>
    <scope>NUCLEOTIDE SEQUENCE [LARGE SCALE GENOMIC DNA]</scope>
    <source>
        <strain evidence="4 5">NBRC 107626</strain>
    </source>
</reference>
<accession>A0ABQ0X6S7</accession>
<dbReference type="Pfam" id="PF01882">
    <property type="entry name" value="DUF58"/>
    <property type="match status" value="1"/>
</dbReference>
<feature type="region of interest" description="Disordered" evidence="1">
    <location>
        <begin position="447"/>
        <end position="510"/>
    </location>
</feature>
<sequence length="510" mass="52802">MSRVRRGAEEGRTGERTTGERRAEELDAAGERAERPVDSRARFTGRGWAFLAAGALSLLAATWLGRKDVLALALFLGGTPLFAALSLYVVRPRVLLKRTVDPALVTAGDPATVRLRVRHRARRGREVHGAVAVRETVPAALGGDRELEVGADGTPAGYTVRPLARGLWPLGPATVQVADPFGLATELLDASERGVLHVAPAAVPLPEISPDRLREAGAEPSRTGRPAPGPDNVTTREYRHGDPMRRVHWAASARHGQLMVRQEDPRSVRRLSLVLDLDERSWPGERVWAGVLPSTAALEWAVGLTAAVLDHLARRETLVHALDGFGRALPRGGEDDDGAARAVTAVTDEGAEDVRHGLARVRPVPAPRGASLAERVDRERLVHPVLLVSGDLGAGAAERVLAATERAGAGSAVLVIEDGSPPAGAAVLEAAGWTVVLAAPGTDPEDAWAGLGARGPAAAPRRPAAGAGSGSAPAGGPRAADGPGAPDRPGGPGRAADGPQGTGTAPGAGR</sequence>
<dbReference type="PANTHER" id="PTHR34351">
    <property type="entry name" value="SLR1927 PROTEIN-RELATED"/>
    <property type="match status" value="1"/>
</dbReference>
<feature type="domain" description="DUF58" evidence="3">
    <location>
        <begin position="235"/>
        <end position="279"/>
    </location>
</feature>
<proteinExistence type="predicted"/>
<protein>
    <submittedName>
        <fullName evidence="4">Membrane protein</fullName>
    </submittedName>
</protein>
<keyword evidence="2" id="KW-0812">Transmembrane</keyword>
<feature type="region of interest" description="Disordered" evidence="1">
    <location>
        <begin position="1"/>
        <end position="34"/>
    </location>
</feature>
<dbReference type="PANTHER" id="PTHR34351:SF1">
    <property type="entry name" value="SLR1927 PROTEIN"/>
    <property type="match status" value="1"/>
</dbReference>
<feature type="compositionally biased region" description="Low complexity" evidence="1">
    <location>
        <begin position="454"/>
        <end position="499"/>
    </location>
</feature>
<evidence type="ECO:0000256" key="2">
    <source>
        <dbReference type="SAM" id="Phobius"/>
    </source>
</evidence>
<comment type="caution">
    <text evidence="4">The sequence shown here is derived from an EMBL/GenBank/DDBJ whole genome shotgun (WGS) entry which is preliminary data.</text>
</comment>
<feature type="compositionally biased region" description="Gly residues" evidence="1">
    <location>
        <begin position="500"/>
        <end position="510"/>
    </location>
</feature>
<evidence type="ECO:0000259" key="3">
    <source>
        <dbReference type="Pfam" id="PF01882"/>
    </source>
</evidence>
<dbReference type="Proteomes" id="UP000321155">
    <property type="component" value="Unassembled WGS sequence"/>
</dbReference>
<dbReference type="EMBL" id="BJZR01000103">
    <property type="protein sequence ID" value="GEO93311.1"/>
    <property type="molecule type" value="Genomic_DNA"/>
</dbReference>
<dbReference type="RefSeq" id="WP_083529306.1">
    <property type="nucleotide sequence ID" value="NZ_BJZR01000103.1"/>
</dbReference>